<gene>
    <name evidence="2" type="ORF">CR513_13232</name>
</gene>
<sequence>MKVGGRDHPRTYQVKAHDERDSGTGTGDKSQNRSRDKSQDGRVSKHAHRLCRRAGGDPRDHRSMNHLWHRAKYKDCLGQIHDRQCMDIIQCNIGLPNVKPVVGNSVYAPLVHEASIANRVEMVQANQHIARRCYEVSLKTGSKRVDLADKGLSHQSNIHFLELDPRQIEED</sequence>
<feature type="non-terminal residue" evidence="2">
    <location>
        <position position="1"/>
    </location>
</feature>
<reference evidence="2" key="1">
    <citation type="submission" date="2018-05" db="EMBL/GenBank/DDBJ databases">
        <title>Draft genome of Mucuna pruriens seed.</title>
        <authorList>
            <person name="Nnadi N.E."/>
            <person name="Vos R."/>
            <person name="Hasami M.H."/>
            <person name="Devisetty U.K."/>
            <person name="Aguiy J.C."/>
        </authorList>
    </citation>
    <scope>NUCLEOTIDE SEQUENCE [LARGE SCALE GENOMIC DNA]</scope>
    <source>
        <strain evidence="2">JCA_2017</strain>
    </source>
</reference>
<name>A0A371HK84_MUCPR</name>
<keyword evidence="3" id="KW-1185">Reference proteome</keyword>
<feature type="region of interest" description="Disordered" evidence="1">
    <location>
        <begin position="1"/>
        <end position="63"/>
    </location>
</feature>
<proteinExistence type="predicted"/>
<dbReference type="Proteomes" id="UP000257109">
    <property type="component" value="Unassembled WGS sequence"/>
</dbReference>
<feature type="compositionally biased region" description="Basic and acidic residues" evidence="1">
    <location>
        <begin position="54"/>
        <end position="63"/>
    </location>
</feature>
<dbReference type="AlphaFoldDB" id="A0A371HK84"/>
<comment type="caution">
    <text evidence="2">The sequence shown here is derived from an EMBL/GenBank/DDBJ whole genome shotgun (WGS) entry which is preliminary data.</text>
</comment>
<accession>A0A371HK84</accession>
<organism evidence="2 3">
    <name type="scientific">Mucuna pruriens</name>
    <name type="common">Velvet bean</name>
    <name type="synonym">Dolichos pruriens</name>
    <dbReference type="NCBI Taxonomy" id="157652"/>
    <lineage>
        <taxon>Eukaryota</taxon>
        <taxon>Viridiplantae</taxon>
        <taxon>Streptophyta</taxon>
        <taxon>Embryophyta</taxon>
        <taxon>Tracheophyta</taxon>
        <taxon>Spermatophyta</taxon>
        <taxon>Magnoliopsida</taxon>
        <taxon>eudicotyledons</taxon>
        <taxon>Gunneridae</taxon>
        <taxon>Pentapetalae</taxon>
        <taxon>rosids</taxon>
        <taxon>fabids</taxon>
        <taxon>Fabales</taxon>
        <taxon>Fabaceae</taxon>
        <taxon>Papilionoideae</taxon>
        <taxon>50 kb inversion clade</taxon>
        <taxon>NPAAA clade</taxon>
        <taxon>indigoferoid/millettioid clade</taxon>
        <taxon>Phaseoleae</taxon>
        <taxon>Mucuna</taxon>
    </lineage>
</organism>
<evidence type="ECO:0000256" key="1">
    <source>
        <dbReference type="SAM" id="MobiDB-lite"/>
    </source>
</evidence>
<feature type="compositionally biased region" description="Basic and acidic residues" evidence="1">
    <location>
        <begin position="30"/>
        <end position="43"/>
    </location>
</feature>
<dbReference type="EMBL" id="QJKJ01002360">
    <property type="protein sequence ID" value="RDY03208.1"/>
    <property type="molecule type" value="Genomic_DNA"/>
</dbReference>
<evidence type="ECO:0000313" key="2">
    <source>
        <dbReference type="EMBL" id="RDY03208.1"/>
    </source>
</evidence>
<feature type="compositionally biased region" description="Basic and acidic residues" evidence="1">
    <location>
        <begin position="1"/>
        <end position="22"/>
    </location>
</feature>
<evidence type="ECO:0000313" key="3">
    <source>
        <dbReference type="Proteomes" id="UP000257109"/>
    </source>
</evidence>
<protein>
    <submittedName>
        <fullName evidence="2">Uncharacterized protein</fullName>
    </submittedName>
</protein>